<dbReference type="Pfam" id="PF00563">
    <property type="entry name" value="EAL"/>
    <property type="match status" value="1"/>
</dbReference>
<evidence type="ECO:0000313" key="3">
    <source>
        <dbReference type="Proteomes" id="UP000177515"/>
    </source>
</evidence>
<proteinExistence type="predicted"/>
<dbReference type="EMBL" id="CP017755">
    <property type="protein sequence ID" value="AOZ10909.1"/>
    <property type="molecule type" value="Genomic_DNA"/>
</dbReference>
<dbReference type="InterPro" id="IPR001633">
    <property type="entry name" value="EAL_dom"/>
</dbReference>
<dbReference type="PANTHER" id="PTHR33121:SF15">
    <property type="entry name" value="BLUE LIGHT- AND TEMPERATURE-REGULATED ANTIREPRESSOR BLUF"/>
    <property type="match status" value="1"/>
</dbReference>
<evidence type="ECO:0000313" key="2">
    <source>
        <dbReference type="EMBL" id="AOZ10909.1"/>
    </source>
</evidence>
<organism evidence="2 3">
    <name type="scientific">Cupriavidus malaysiensis</name>
    <dbReference type="NCBI Taxonomy" id="367825"/>
    <lineage>
        <taxon>Bacteria</taxon>
        <taxon>Pseudomonadati</taxon>
        <taxon>Pseudomonadota</taxon>
        <taxon>Betaproteobacteria</taxon>
        <taxon>Burkholderiales</taxon>
        <taxon>Burkholderiaceae</taxon>
        <taxon>Cupriavidus</taxon>
    </lineage>
</organism>
<dbReference type="CDD" id="cd01948">
    <property type="entry name" value="EAL"/>
    <property type="match status" value="1"/>
</dbReference>
<dbReference type="Gene3D" id="3.20.20.450">
    <property type="entry name" value="EAL domain"/>
    <property type="match status" value="1"/>
</dbReference>
<feature type="domain" description="EAL" evidence="1">
    <location>
        <begin position="1"/>
        <end position="240"/>
    </location>
</feature>
<accession>A0A1D9IFM9</accession>
<reference evidence="2 3" key="1">
    <citation type="submission" date="2016-10" db="EMBL/GenBank/DDBJ databases">
        <title>Complete genome sequences of three Cupriavidus strains isolated from various Malaysian environments.</title>
        <authorList>
            <person name="Abdullah A.A.-A."/>
            <person name="Shafie N.A.H."/>
            <person name="Lau N.S."/>
        </authorList>
    </citation>
    <scope>NUCLEOTIDE SEQUENCE [LARGE SCALE GENOMIC DNA]</scope>
    <source>
        <strain evidence="2 3">USMAA1020</strain>
    </source>
</reference>
<sequence length="240" mass="26119">MPGDTDGQALPGYSFAFQPIVDVRHRCVVAYEAFVRGRRDGNAAPVLRAVPPNEIHRFDDECRTAAMRTAARLRIGQRLHINSFVSEDADAQAALARTLSTAQALGFDGGRLVLESKVDEIVERPEAYARRMQPLRELGMGLALSEIGGGLAGANLVAAIRPDYVKLGRRTALGTHVDARLRELVPKLVQTCRTLGVGVIAEAVETVDEYHWLRNAGVEQFQGNLFAPPTFEAVPPAQLP</sequence>
<dbReference type="SUPFAM" id="SSF141868">
    <property type="entry name" value="EAL domain-like"/>
    <property type="match status" value="1"/>
</dbReference>
<evidence type="ECO:0000259" key="1">
    <source>
        <dbReference type="PROSITE" id="PS50883"/>
    </source>
</evidence>
<dbReference type="InterPro" id="IPR050706">
    <property type="entry name" value="Cyclic-di-GMP_PDE-like"/>
</dbReference>
<name>A0A1D9IFM9_9BURK</name>
<gene>
    <name evidence="2" type="ORF">BKK80_29185</name>
</gene>
<dbReference type="Proteomes" id="UP000177515">
    <property type="component" value="Chromosome 2"/>
</dbReference>
<keyword evidence="3" id="KW-1185">Reference proteome</keyword>
<protein>
    <recommendedName>
        <fullName evidence="1">EAL domain-containing protein</fullName>
    </recommendedName>
</protein>
<dbReference type="PROSITE" id="PS50883">
    <property type="entry name" value="EAL"/>
    <property type="match status" value="1"/>
</dbReference>
<dbReference type="InterPro" id="IPR035919">
    <property type="entry name" value="EAL_sf"/>
</dbReference>
<dbReference type="PANTHER" id="PTHR33121">
    <property type="entry name" value="CYCLIC DI-GMP PHOSPHODIESTERASE PDEF"/>
    <property type="match status" value="1"/>
</dbReference>
<dbReference type="SMART" id="SM00052">
    <property type="entry name" value="EAL"/>
    <property type="match status" value="1"/>
</dbReference>